<dbReference type="Pfam" id="PF02687">
    <property type="entry name" value="FtsX"/>
    <property type="match status" value="1"/>
</dbReference>
<evidence type="ECO:0000256" key="5">
    <source>
        <dbReference type="ARBA" id="ARBA00022989"/>
    </source>
</evidence>
<evidence type="ECO:0000256" key="6">
    <source>
        <dbReference type="ARBA" id="ARBA00023136"/>
    </source>
</evidence>
<dbReference type="PANTHER" id="PTHR43738">
    <property type="entry name" value="ABC TRANSPORTER, MEMBRANE PROTEIN"/>
    <property type="match status" value="1"/>
</dbReference>
<feature type="domain" description="ABC3 transporter permease C-terminal" evidence="9">
    <location>
        <begin position="267"/>
        <end position="373"/>
    </location>
</feature>
<dbReference type="InterPro" id="IPR025857">
    <property type="entry name" value="MacB_PCD"/>
</dbReference>
<evidence type="ECO:0000256" key="7">
    <source>
        <dbReference type="ARBA" id="ARBA00038076"/>
    </source>
</evidence>
<evidence type="ECO:0000256" key="2">
    <source>
        <dbReference type="ARBA" id="ARBA00022448"/>
    </source>
</evidence>
<evidence type="ECO:0000259" key="10">
    <source>
        <dbReference type="Pfam" id="PF12704"/>
    </source>
</evidence>
<feature type="transmembrane region" description="Helical" evidence="8">
    <location>
        <begin position="314"/>
        <end position="336"/>
    </location>
</feature>
<dbReference type="RefSeq" id="WP_074712425.1">
    <property type="nucleotide sequence ID" value="NZ_FNTV01000001.1"/>
</dbReference>
<dbReference type="PANTHER" id="PTHR43738:SF1">
    <property type="entry name" value="HEMIN TRANSPORT SYSTEM PERMEASE PROTEIN HRTB-RELATED"/>
    <property type="match status" value="1"/>
</dbReference>
<dbReference type="EMBL" id="FNTV01000001">
    <property type="protein sequence ID" value="SEE94334.1"/>
    <property type="molecule type" value="Genomic_DNA"/>
</dbReference>
<dbReference type="InterPro" id="IPR003838">
    <property type="entry name" value="ABC3_permease_C"/>
</dbReference>
<organism evidence="11 12">
    <name type="scientific">Arthrobacter alpinus</name>
    <dbReference type="NCBI Taxonomy" id="656366"/>
    <lineage>
        <taxon>Bacteria</taxon>
        <taxon>Bacillati</taxon>
        <taxon>Actinomycetota</taxon>
        <taxon>Actinomycetes</taxon>
        <taxon>Micrococcales</taxon>
        <taxon>Micrococcaceae</taxon>
        <taxon>Arthrobacter</taxon>
    </lineage>
</organism>
<evidence type="ECO:0000313" key="12">
    <source>
        <dbReference type="Proteomes" id="UP000182725"/>
    </source>
</evidence>
<accession>A0A1H5MYC8</accession>
<gene>
    <name evidence="11" type="ORF">SAMN04489740_3240</name>
</gene>
<protein>
    <submittedName>
        <fullName evidence="11">Putative ABC transport system permease protein</fullName>
    </submittedName>
</protein>
<keyword evidence="6 8" id="KW-0472">Membrane</keyword>
<feature type="domain" description="MacB-like periplasmic core" evidence="10">
    <location>
        <begin position="28"/>
        <end position="232"/>
    </location>
</feature>
<dbReference type="AlphaFoldDB" id="A0A1H5MYC8"/>
<keyword evidence="3" id="KW-1003">Cell membrane</keyword>
<dbReference type="Pfam" id="PF12704">
    <property type="entry name" value="MacB_PCD"/>
    <property type="match status" value="1"/>
</dbReference>
<dbReference type="Proteomes" id="UP000182725">
    <property type="component" value="Unassembled WGS sequence"/>
</dbReference>
<evidence type="ECO:0000313" key="11">
    <source>
        <dbReference type="EMBL" id="SEE94334.1"/>
    </source>
</evidence>
<feature type="transmembrane region" description="Helical" evidence="8">
    <location>
        <begin position="267"/>
        <end position="286"/>
    </location>
</feature>
<keyword evidence="4 8" id="KW-0812">Transmembrane</keyword>
<evidence type="ECO:0000256" key="8">
    <source>
        <dbReference type="SAM" id="Phobius"/>
    </source>
</evidence>
<comment type="similarity">
    <text evidence="7">Belongs to the ABC-4 integral membrane protein family.</text>
</comment>
<keyword evidence="2" id="KW-0813">Transport</keyword>
<dbReference type="GO" id="GO:0005886">
    <property type="term" value="C:plasma membrane"/>
    <property type="evidence" value="ECO:0007669"/>
    <property type="project" value="UniProtKB-SubCell"/>
</dbReference>
<sequence>MFLAIRDIRFAKGRFALMGTVVALISLLLVLLSGLTAGLGNQSTSAIEQLGGGKAGDKVSQVVFGAPAGNDAKASYTESQVTQEQLDSWSGRPGVQSAVPLGISQSRFQGAGDSKGIANVAVFGVGKAIPGNSGPGGPETADGIAPSDVSDTTVVIGEGIAKELTLASGDAVTIAGIEFTVAGIVPDQWYSHSSVVWTTLGGWTKIAHLSDPSQLATVLAVTFQPGANVDTDAANAAAGTVSATRSGSFQGLGGYKSENGSLLMMQAFLYGISALVIVAFLTVWTVQRTRDIAVLKAMGASGGYLLRDALTQAALVLIAGAGLGGLVGVAGGLLAGQAAPFLLTPATTLAPVIGIVVLGLAGAAIAVRKVTRVDAMIALGGN</sequence>
<feature type="transmembrane region" description="Helical" evidence="8">
    <location>
        <begin position="348"/>
        <end position="367"/>
    </location>
</feature>
<evidence type="ECO:0000256" key="3">
    <source>
        <dbReference type="ARBA" id="ARBA00022475"/>
    </source>
</evidence>
<evidence type="ECO:0000256" key="4">
    <source>
        <dbReference type="ARBA" id="ARBA00022692"/>
    </source>
</evidence>
<reference evidence="11 12" key="1">
    <citation type="submission" date="2016-10" db="EMBL/GenBank/DDBJ databases">
        <authorList>
            <person name="de Groot N.N."/>
        </authorList>
    </citation>
    <scope>NUCLEOTIDE SEQUENCE [LARGE SCALE GENOMIC DNA]</scope>
    <source>
        <strain evidence="11 12">DSM 22274</strain>
    </source>
</reference>
<evidence type="ECO:0000259" key="9">
    <source>
        <dbReference type="Pfam" id="PF02687"/>
    </source>
</evidence>
<evidence type="ECO:0000256" key="1">
    <source>
        <dbReference type="ARBA" id="ARBA00004651"/>
    </source>
</evidence>
<comment type="subcellular location">
    <subcellularLocation>
        <location evidence="1">Cell membrane</location>
        <topology evidence="1">Multi-pass membrane protein</topology>
    </subcellularLocation>
</comment>
<name>A0A1H5MYC8_9MICC</name>
<keyword evidence="5 8" id="KW-1133">Transmembrane helix</keyword>
<dbReference type="InterPro" id="IPR051125">
    <property type="entry name" value="ABC-4/HrtB_transporter"/>
</dbReference>
<proteinExistence type="inferred from homology"/>